<dbReference type="Pfam" id="PF01078">
    <property type="entry name" value="Mg_chelatase"/>
    <property type="match status" value="1"/>
</dbReference>
<dbReference type="NCBIfam" id="TIGR00368">
    <property type="entry name" value="YifB family Mg chelatase-like AAA ATPase"/>
    <property type="match status" value="1"/>
</dbReference>
<gene>
    <name evidence="3" type="ORF">BJP25_25505</name>
</gene>
<dbReference type="PANTHER" id="PTHR32039:SF7">
    <property type="entry name" value="COMPETENCE PROTEIN COMM"/>
    <property type="match status" value="1"/>
</dbReference>
<dbReference type="CDD" id="cd00009">
    <property type="entry name" value="AAA"/>
    <property type="match status" value="1"/>
</dbReference>
<organism evidence="3 4">
    <name type="scientific">Actinokineospora bangkokensis</name>
    <dbReference type="NCBI Taxonomy" id="1193682"/>
    <lineage>
        <taxon>Bacteria</taxon>
        <taxon>Bacillati</taxon>
        <taxon>Actinomycetota</taxon>
        <taxon>Actinomycetes</taxon>
        <taxon>Pseudonocardiales</taxon>
        <taxon>Pseudonocardiaceae</taxon>
        <taxon>Actinokineospora</taxon>
    </lineage>
</organism>
<dbReference type="InterPro" id="IPR004482">
    <property type="entry name" value="Mg_chelat-rel"/>
</dbReference>
<dbReference type="InterPro" id="IPR025158">
    <property type="entry name" value="Mg_chelat-rel_C"/>
</dbReference>
<evidence type="ECO:0000259" key="2">
    <source>
        <dbReference type="SMART" id="SM00382"/>
    </source>
</evidence>
<dbReference type="InterPro" id="IPR003593">
    <property type="entry name" value="AAA+_ATPase"/>
</dbReference>
<dbReference type="OrthoDB" id="9813147at2"/>
<dbReference type="SUPFAM" id="SSF52540">
    <property type="entry name" value="P-loop containing nucleoside triphosphate hydrolases"/>
    <property type="match status" value="1"/>
</dbReference>
<dbReference type="InterPro" id="IPR014721">
    <property type="entry name" value="Ribsml_uS5_D2-typ_fold_subgr"/>
</dbReference>
<dbReference type="Pfam" id="PF13335">
    <property type="entry name" value="Mg_chelatase_C"/>
    <property type="match status" value="1"/>
</dbReference>
<dbReference type="EMBL" id="MKQR01000021">
    <property type="protein sequence ID" value="OLR91532.1"/>
    <property type="molecule type" value="Genomic_DNA"/>
</dbReference>
<evidence type="ECO:0000313" key="4">
    <source>
        <dbReference type="Proteomes" id="UP000186040"/>
    </source>
</evidence>
<reference evidence="3 4" key="1">
    <citation type="submission" date="2016-10" db="EMBL/GenBank/DDBJ databases">
        <title>The Draft Genome Sequence of Actinokineospora bangkokensis 44EHWT reveals the biosynthetic pathway of antifungal compounds Thailandins with unusual extender unit butylmalonyl-CoA.</title>
        <authorList>
            <person name="Greule A."/>
            <person name="Intra B."/>
            <person name="Flemming S."/>
            <person name="Rommel M.G."/>
            <person name="Panbangred W."/>
            <person name="Bechthold A."/>
        </authorList>
    </citation>
    <scope>NUCLEOTIDE SEQUENCE [LARGE SCALE GENOMIC DNA]</scope>
    <source>
        <strain evidence="3 4">44EHW</strain>
    </source>
</reference>
<dbReference type="Proteomes" id="UP000186040">
    <property type="component" value="Unassembled WGS sequence"/>
</dbReference>
<proteinExistence type="inferred from homology"/>
<evidence type="ECO:0000313" key="3">
    <source>
        <dbReference type="EMBL" id="OLR91532.1"/>
    </source>
</evidence>
<feature type="domain" description="AAA+ ATPase" evidence="2">
    <location>
        <begin position="211"/>
        <end position="393"/>
    </location>
</feature>
<dbReference type="RefSeq" id="WP_075976604.1">
    <property type="nucleotide sequence ID" value="NZ_MKQR01000021.1"/>
</dbReference>
<dbReference type="InterPro" id="IPR045006">
    <property type="entry name" value="CHLI-like"/>
</dbReference>
<protein>
    <recommendedName>
        <fullName evidence="2">AAA+ ATPase domain-containing protein</fullName>
    </recommendedName>
</protein>
<dbReference type="GO" id="GO:0005524">
    <property type="term" value="F:ATP binding"/>
    <property type="evidence" value="ECO:0007669"/>
    <property type="project" value="InterPro"/>
</dbReference>
<dbReference type="Gene3D" id="3.40.50.300">
    <property type="entry name" value="P-loop containing nucleotide triphosphate hydrolases"/>
    <property type="match status" value="1"/>
</dbReference>
<comment type="caution">
    <text evidence="3">The sequence shown here is derived from an EMBL/GenBank/DDBJ whole genome shotgun (WGS) entry which is preliminary data.</text>
</comment>
<dbReference type="Pfam" id="PF13541">
    <property type="entry name" value="ChlI"/>
    <property type="match status" value="1"/>
</dbReference>
<dbReference type="PANTHER" id="PTHR32039">
    <property type="entry name" value="MAGNESIUM-CHELATASE SUBUNIT CHLI"/>
    <property type="match status" value="1"/>
</dbReference>
<dbReference type="SMART" id="SM00382">
    <property type="entry name" value="AAA"/>
    <property type="match status" value="1"/>
</dbReference>
<dbReference type="InterPro" id="IPR027417">
    <property type="entry name" value="P-loop_NTPase"/>
</dbReference>
<dbReference type="Gene3D" id="3.30.230.10">
    <property type="match status" value="1"/>
</dbReference>
<dbReference type="InterPro" id="IPR020568">
    <property type="entry name" value="Ribosomal_Su5_D2-typ_SF"/>
</dbReference>
<dbReference type="InterPro" id="IPR000523">
    <property type="entry name" value="Mg_chelatse_chII-like_cat_dom"/>
</dbReference>
<dbReference type="STRING" id="1193682.BJP25_25505"/>
<dbReference type="AlphaFoldDB" id="A0A1Q9LHL2"/>
<keyword evidence="4" id="KW-1185">Reference proteome</keyword>
<evidence type="ECO:0000256" key="1">
    <source>
        <dbReference type="ARBA" id="ARBA00006354"/>
    </source>
</evidence>
<sequence length="506" mass="53368">MVLAKVFSAALHGVDGCPVEVEADIGGGKPGTHIVGLPDAALNEARDRVRAAVRNSGLRWPDQLVTLSLSPADLHKSGSGYDLPLAVAVLQADGKLPAPPFDGTVLLGELALDGRLRPVRGVLPLLLTARRGGCTRAIVPTPALREASLVDGLEVLGADRLTDVIAWATGTPDALVRPDPAPPHTGGPPPDLVDVVGQPDARWALEVAAAGGHHLLMSGPPGTGKTMLAKRLPGLLPPLARDQALEVTAIHSVAGALLADSPLVTVPPFLAPHHSASVAALVGGGVGQAKPGAISRAHRGVLFLDEACEFPANRLEALRTALEEGEIRLARRDGVVRYPARFQLVLATNTCPCAPPQEADCTCTPQARRRYLARLSGPVLDRVDLRVRMRASSAAARADTTPPEATAVVRERVVQARDRAEHRWAGHGWHTNAEVPGPELHRHHPLPRESMELLDTCLTRGLISARGVDRCARVAWTLADLARAPAPTPDHVASALHFRGHHAPLP</sequence>
<dbReference type="SUPFAM" id="SSF54211">
    <property type="entry name" value="Ribosomal protein S5 domain 2-like"/>
    <property type="match status" value="1"/>
</dbReference>
<name>A0A1Q9LHL2_9PSEU</name>
<accession>A0A1Q9LHL2</accession>
<comment type="similarity">
    <text evidence="1">Belongs to the Mg-chelatase subunits D/I family. ComM subfamily.</text>
</comment>